<name>A0A0E9U1Q0_ANGAN</name>
<organism evidence="1">
    <name type="scientific">Anguilla anguilla</name>
    <name type="common">European freshwater eel</name>
    <name type="synonym">Muraena anguilla</name>
    <dbReference type="NCBI Taxonomy" id="7936"/>
    <lineage>
        <taxon>Eukaryota</taxon>
        <taxon>Metazoa</taxon>
        <taxon>Chordata</taxon>
        <taxon>Craniata</taxon>
        <taxon>Vertebrata</taxon>
        <taxon>Euteleostomi</taxon>
        <taxon>Actinopterygii</taxon>
        <taxon>Neopterygii</taxon>
        <taxon>Teleostei</taxon>
        <taxon>Anguilliformes</taxon>
        <taxon>Anguillidae</taxon>
        <taxon>Anguilla</taxon>
    </lineage>
</organism>
<dbReference type="AlphaFoldDB" id="A0A0E9U1Q0"/>
<proteinExistence type="predicted"/>
<evidence type="ECO:0000313" key="1">
    <source>
        <dbReference type="EMBL" id="JAH59804.1"/>
    </source>
</evidence>
<protein>
    <submittedName>
        <fullName evidence="1">Uncharacterized protein</fullName>
    </submittedName>
</protein>
<reference evidence="1" key="1">
    <citation type="submission" date="2014-11" db="EMBL/GenBank/DDBJ databases">
        <authorList>
            <person name="Amaro Gonzalez C."/>
        </authorList>
    </citation>
    <scope>NUCLEOTIDE SEQUENCE</scope>
</reference>
<sequence length="62" mass="7503">MMTLSYHSSPYYFGNFRGSRHSSRPSKINKTFDFITFNTFDLVQLWKIVLQKLHQTECFFFL</sequence>
<dbReference type="EMBL" id="GBXM01048773">
    <property type="protein sequence ID" value="JAH59804.1"/>
    <property type="molecule type" value="Transcribed_RNA"/>
</dbReference>
<accession>A0A0E9U1Q0</accession>
<reference evidence="1" key="2">
    <citation type="journal article" date="2015" name="Fish Shellfish Immunol.">
        <title>Early steps in the European eel (Anguilla anguilla)-Vibrio vulnificus interaction in the gills: Role of the RtxA13 toxin.</title>
        <authorList>
            <person name="Callol A."/>
            <person name="Pajuelo D."/>
            <person name="Ebbesson L."/>
            <person name="Teles M."/>
            <person name="MacKenzie S."/>
            <person name="Amaro C."/>
        </authorList>
    </citation>
    <scope>NUCLEOTIDE SEQUENCE</scope>
</reference>